<dbReference type="SUPFAM" id="SSF69754">
    <property type="entry name" value="Ribosome binding protein Y (YfiA homologue)"/>
    <property type="match status" value="1"/>
</dbReference>
<evidence type="ECO:0000313" key="1">
    <source>
        <dbReference type="EMBL" id="MBI3627234.1"/>
    </source>
</evidence>
<accession>A0A9D6QRQ3</accession>
<evidence type="ECO:0000313" key="2">
    <source>
        <dbReference type="Proteomes" id="UP000808388"/>
    </source>
</evidence>
<dbReference type="AlphaFoldDB" id="A0A9D6QRQ3"/>
<protein>
    <submittedName>
        <fullName evidence="1">HPF/RaiA family ribosome-associated protein</fullName>
    </submittedName>
</protein>
<dbReference type="Proteomes" id="UP000808388">
    <property type="component" value="Unassembled WGS sequence"/>
</dbReference>
<sequence length="129" mass="15142">MRYQLKFTKVDPTLSLKEYAEEKLVSVLEKHLGAGEDPWRFLIEVGRNTMHHRKGEIWFAEVTGSSPFGQIRVREEASEIHEAIDLAEAELKTKLTKSKEKITTRGIRAARRVKDMMRLSRLVRFFRRK</sequence>
<gene>
    <name evidence="1" type="ORF">HY220_00580</name>
</gene>
<name>A0A9D6QRQ3_9BACT</name>
<organism evidence="1 2">
    <name type="scientific">Candidatus Sungiibacteriota bacterium</name>
    <dbReference type="NCBI Taxonomy" id="2750080"/>
    <lineage>
        <taxon>Bacteria</taxon>
        <taxon>Candidatus Sungiibacteriota</taxon>
    </lineage>
</organism>
<dbReference type="Gene3D" id="3.30.160.100">
    <property type="entry name" value="Ribosome hibernation promotion factor-like"/>
    <property type="match status" value="1"/>
</dbReference>
<comment type="caution">
    <text evidence="1">The sequence shown here is derived from an EMBL/GenBank/DDBJ whole genome shotgun (WGS) entry which is preliminary data.</text>
</comment>
<dbReference type="EMBL" id="JACQCQ010000002">
    <property type="protein sequence ID" value="MBI3627234.1"/>
    <property type="molecule type" value="Genomic_DNA"/>
</dbReference>
<dbReference type="InterPro" id="IPR003489">
    <property type="entry name" value="RHF/RaiA"/>
</dbReference>
<reference evidence="1" key="1">
    <citation type="submission" date="2020-07" db="EMBL/GenBank/DDBJ databases">
        <title>Huge and variable diversity of episymbiotic CPR bacteria and DPANN archaea in groundwater ecosystems.</title>
        <authorList>
            <person name="He C.Y."/>
            <person name="Keren R."/>
            <person name="Whittaker M."/>
            <person name="Farag I.F."/>
            <person name="Doudna J."/>
            <person name="Cate J.H.D."/>
            <person name="Banfield J.F."/>
        </authorList>
    </citation>
    <scope>NUCLEOTIDE SEQUENCE</scope>
    <source>
        <strain evidence="1">NC_groundwater_972_Pr1_S-0.2um_49_27</strain>
    </source>
</reference>
<dbReference type="Pfam" id="PF02482">
    <property type="entry name" value="Ribosomal_S30AE"/>
    <property type="match status" value="1"/>
</dbReference>
<dbReference type="InterPro" id="IPR036567">
    <property type="entry name" value="RHF-like"/>
</dbReference>
<proteinExistence type="predicted"/>